<dbReference type="GO" id="GO:0006811">
    <property type="term" value="P:monoatomic ion transport"/>
    <property type="evidence" value="ECO:0007669"/>
    <property type="project" value="UniProtKB-KW"/>
</dbReference>
<feature type="transmembrane region" description="Helical" evidence="13">
    <location>
        <begin position="135"/>
        <end position="160"/>
    </location>
</feature>
<keyword evidence="9 13" id="KW-1133">Transmembrane helix</keyword>
<feature type="transmembrane region" description="Helical" evidence="13">
    <location>
        <begin position="421"/>
        <end position="442"/>
    </location>
</feature>
<feature type="transmembrane region" description="Helical" evidence="13">
    <location>
        <begin position="321"/>
        <end position="349"/>
    </location>
</feature>
<dbReference type="InterPro" id="IPR050222">
    <property type="entry name" value="MATE_MdtK"/>
</dbReference>
<organism evidence="14 15">
    <name type="scientific">Clostridium sulfidigenes</name>
    <dbReference type="NCBI Taxonomy" id="318464"/>
    <lineage>
        <taxon>Bacteria</taxon>
        <taxon>Bacillati</taxon>
        <taxon>Bacillota</taxon>
        <taxon>Clostridia</taxon>
        <taxon>Eubacteriales</taxon>
        <taxon>Clostridiaceae</taxon>
        <taxon>Clostridium</taxon>
    </lineage>
</organism>
<evidence type="ECO:0000313" key="14">
    <source>
        <dbReference type="EMBL" id="MBE6060953.1"/>
    </source>
</evidence>
<feature type="transmembrane region" description="Helical" evidence="13">
    <location>
        <begin position="194"/>
        <end position="219"/>
    </location>
</feature>
<dbReference type="PANTHER" id="PTHR43298">
    <property type="entry name" value="MULTIDRUG RESISTANCE PROTEIN NORM-RELATED"/>
    <property type="match status" value="1"/>
</dbReference>
<comment type="subcellular location">
    <subcellularLocation>
        <location evidence="2">Cell membrane</location>
        <topology evidence="2">Multi-pass membrane protein</topology>
    </subcellularLocation>
</comment>
<protein>
    <recommendedName>
        <fullName evidence="4">Probable multidrug resistance protein NorM</fullName>
    </recommendedName>
    <alternativeName>
        <fullName evidence="12">Multidrug-efflux transporter</fullName>
    </alternativeName>
</protein>
<keyword evidence="6" id="KW-0050">Antiport</keyword>
<dbReference type="EMBL" id="SVCM01000142">
    <property type="protein sequence ID" value="MBE6060953.1"/>
    <property type="molecule type" value="Genomic_DNA"/>
</dbReference>
<evidence type="ECO:0000256" key="1">
    <source>
        <dbReference type="ARBA" id="ARBA00003408"/>
    </source>
</evidence>
<dbReference type="PANTHER" id="PTHR43298:SF2">
    <property type="entry name" value="FMN_FAD EXPORTER YEEO-RELATED"/>
    <property type="match status" value="1"/>
</dbReference>
<accession>A0A927W5I5</accession>
<comment type="similarity">
    <text evidence="3">Belongs to the multi antimicrobial extrusion (MATE) (TC 2.A.66.1) family.</text>
</comment>
<evidence type="ECO:0000256" key="6">
    <source>
        <dbReference type="ARBA" id="ARBA00022449"/>
    </source>
</evidence>
<name>A0A927W5I5_9CLOT</name>
<dbReference type="CDD" id="cd13140">
    <property type="entry name" value="MATE_like_1"/>
    <property type="match status" value="1"/>
</dbReference>
<keyword evidence="7" id="KW-1003">Cell membrane</keyword>
<evidence type="ECO:0000256" key="7">
    <source>
        <dbReference type="ARBA" id="ARBA00022475"/>
    </source>
</evidence>
<evidence type="ECO:0000256" key="12">
    <source>
        <dbReference type="ARBA" id="ARBA00031636"/>
    </source>
</evidence>
<feature type="transmembrane region" description="Helical" evidence="13">
    <location>
        <begin position="48"/>
        <end position="71"/>
    </location>
</feature>
<gene>
    <name evidence="14" type="ORF">E7215_12380</name>
</gene>
<evidence type="ECO:0000256" key="13">
    <source>
        <dbReference type="SAM" id="Phobius"/>
    </source>
</evidence>
<dbReference type="AlphaFoldDB" id="A0A927W5I5"/>
<dbReference type="GO" id="GO:0005886">
    <property type="term" value="C:plasma membrane"/>
    <property type="evidence" value="ECO:0007669"/>
    <property type="project" value="UniProtKB-SubCell"/>
</dbReference>
<comment type="function">
    <text evidence="1">Multidrug efflux pump.</text>
</comment>
<reference evidence="14" key="1">
    <citation type="submission" date="2019-04" db="EMBL/GenBank/DDBJ databases">
        <title>Evolution of Biomass-Degrading Anaerobic Consortia Revealed by Metagenomics.</title>
        <authorList>
            <person name="Peng X."/>
        </authorList>
    </citation>
    <scope>NUCLEOTIDE SEQUENCE</scope>
    <source>
        <strain evidence="14">SIG254</strain>
    </source>
</reference>
<evidence type="ECO:0000256" key="8">
    <source>
        <dbReference type="ARBA" id="ARBA00022692"/>
    </source>
</evidence>
<dbReference type="GO" id="GO:0042910">
    <property type="term" value="F:xenobiotic transmembrane transporter activity"/>
    <property type="evidence" value="ECO:0007669"/>
    <property type="project" value="InterPro"/>
</dbReference>
<dbReference type="Pfam" id="PF01554">
    <property type="entry name" value="MatE"/>
    <property type="match status" value="2"/>
</dbReference>
<evidence type="ECO:0000256" key="3">
    <source>
        <dbReference type="ARBA" id="ARBA00010199"/>
    </source>
</evidence>
<evidence type="ECO:0000256" key="10">
    <source>
        <dbReference type="ARBA" id="ARBA00023065"/>
    </source>
</evidence>
<evidence type="ECO:0000256" key="9">
    <source>
        <dbReference type="ARBA" id="ARBA00022989"/>
    </source>
</evidence>
<keyword evidence="5" id="KW-0813">Transport</keyword>
<feature type="transmembrane region" description="Helical" evidence="13">
    <location>
        <begin position="167"/>
        <end position="188"/>
    </location>
</feature>
<evidence type="ECO:0000256" key="4">
    <source>
        <dbReference type="ARBA" id="ARBA00020268"/>
    </source>
</evidence>
<keyword evidence="8 13" id="KW-0812">Transmembrane</keyword>
<comment type="caution">
    <text evidence="14">The sequence shown here is derived from an EMBL/GenBank/DDBJ whole genome shotgun (WGS) entry which is preliminary data.</text>
</comment>
<evidence type="ECO:0000256" key="11">
    <source>
        <dbReference type="ARBA" id="ARBA00023136"/>
    </source>
</evidence>
<dbReference type="NCBIfam" id="TIGR00797">
    <property type="entry name" value="matE"/>
    <property type="match status" value="1"/>
</dbReference>
<feature type="transmembrane region" description="Helical" evidence="13">
    <location>
        <begin position="16"/>
        <end position="36"/>
    </location>
</feature>
<feature type="transmembrane region" description="Helical" evidence="13">
    <location>
        <begin position="92"/>
        <end position="115"/>
    </location>
</feature>
<dbReference type="GO" id="GO:0015297">
    <property type="term" value="F:antiporter activity"/>
    <property type="evidence" value="ECO:0007669"/>
    <property type="project" value="UniProtKB-KW"/>
</dbReference>
<feature type="transmembrane region" description="Helical" evidence="13">
    <location>
        <begin position="361"/>
        <end position="382"/>
    </location>
</feature>
<proteinExistence type="inferred from homology"/>
<evidence type="ECO:0000256" key="5">
    <source>
        <dbReference type="ARBA" id="ARBA00022448"/>
    </source>
</evidence>
<keyword evidence="10" id="KW-0406">Ion transport</keyword>
<dbReference type="InterPro" id="IPR048279">
    <property type="entry name" value="MdtK-like"/>
</dbReference>
<feature type="transmembrane region" description="Helical" evidence="13">
    <location>
        <begin position="389"/>
        <end position="409"/>
    </location>
</feature>
<dbReference type="Proteomes" id="UP000768462">
    <property type="component" value="Unassembled WGS sequence"/>
</dbReference>
<keyword evidence="11 13" id="KW-0472">Membrane</keyword>
<dbReference type="PIRSF" id="PIRSF006603">
    <property type="entry name" value="DinF"/>
    <property type="match status" value="1"/>
</dbReference>
<dbReference type="InterPro" id="IPR002528">
    <property type="entry name" value="MATE_fam"/>
</dbReference>
<evidence type="ECO:0000313" key="15">
    <source>
        <dbReference type="Proteomes" id="UP000768462"/>
    </source>
</evidence>
<sequence>MEKRIDLTEGSISGKLVKLALPIMATSFIQMAYNLTDMLWVGRIGSTAVAAVGTAGFFSNLAAALTMIAKVGAEVKVSQSLGRKDEKATRNYIVSALQINIVLSLIMGIVILLFRSKFLAFFQLENMKVISMAETYLATIAMGMVITNLIPVLTAIFNGAGNSKTPFIINTVGLVVNIVFDPILIFGMGPIPKMGVLGAALATIGSQSIVVTCFLISILKSKEKYLKFTLLKKPDFRAIKTICKLGIPSGVQSGLFTTFSILIARVIAGSGEVAIAVQKVGVQIEAITWMTAGGFSTALSSFVGQNYGAKKHDRIKEGYKATILIAGVVGILATLVLIIGGKGIFSVFIKEKEAIRLGTDYLRILGYSQLFMCIEITTVGMFNGLGRTYIPAAVSIILTGLRVPASMILSSPNLLGIDGVWWSISMSSVLKGITIVMILYYMTKKKNLLLDNTSEDNISVEVI</sequence>
<evidence type="ECO:0000256" key="2">
    <source>
        <dbReference type="ARBA" id="ARBA00004651"/>
    </source>
</evidence>